<organism evidence="1 2">
    <name type="scientific">Smallanthus sonchifolius</name>
    <dbReference type="NCBI Taxonomy" id="185202"/>
    <lineage>
        <taxon>Eukaryota</taxon>
        <taxon>Viridiplantae</taxon>
        <taxon>Streptophyta</taxon>
        <taxon>Embryophyta</taxon>
        <taxon>Tracheophyta</taxon>
        <taxon>Spermatophyta</taxon>
        <taxon>Magnoliopsida</taxon>
        <taxon>eudicotyledons</taxon>
        <taxon>Gunneridae</taxon>
        <taxon>Pentapetalae</taxon>
        <taxon>asterids</taxon>
        <taxon>campanulids</taxon>
        <taxon>Asterales</taxon>
        <taxon>Asteraceae</taxon>
        <taxon>Asteroideae</taxon>
        <taxon>Heliantheae alliance</taxon>
        <taxon>Millerieae</taxon>
        <taxon>Smallanthus</taxon>
    </lineage>
</organism>
<evidence type="ECO:0000313" key="1">
    <source>
        <dbReference type="EMBL" id="KAI3760587.1"/>
    </source>
</evidence>
<sequence length="276" mass="30361">MEECHEGEGAVTEKINGNGSGVDRNFSGERDLDADIALNAGDTVSLNAANFEVTDKEGDFIPGRIFDFEKDLDPSDFIKNDSVNKRKKKQPGGVLGQPSPCYSSSLDKAKVGKKPKASDPFGLNSLLDISDEEQNFDSVNNVMLDDHMLQDVEPTPERTPVSLSADGNVVGHGATEMEETIRMGAQLGAQLENFKDLVQNTIEVKDRVRQGGEGLIFHGCWYHHPYTVEELSEMQDMSRLMQEVALGEKEDEWEWTEGYGGTAAPVGLPPYENSYV</sequence>
<dbReference type="EMBL" id="CM042034">
    <property type="protein sequence ID" value="KAI3760587.1"/>
    <property type="molecule type" value="Genomic_DNA"/>
</dbReference>
<comment type="caution">
    <text evidence="1">The sequence shown here is derived from an EMBL/GenBank/DDBJ whole genome shotgun (WGS) entry which is preliminary data.</text>
</comment>
<reference evidence="1 2" key="2">
    <citation type="journal article" date="2022" name="Mol. Ecol. Resour.">
        <title>The genomes of chicory, endive, great burdock and yacon provide insights into Asteraceae paleo-polyploidization history and plant inulin production.</title>
        <authorList>
            <person name="Fan W."/>
            <person name="Wang S."/>
            <person name="Wang H."/>
            <person name="Wang A."/>
            <person name="Jiang F."/>
            <person name="Liu H."/>
            <person name="Zhao H."/>
            <person name="Xu D."/>
            <person name="Zhang Y."/>
        </authorList>
    </citation>
    <scope>NUCLEOTIDE SEQUENCE [LARGE SCALE GENOMIC DNA]</scope>
    <source>
        <strain evidence="2">cv. Yunnan</strain>
        <tissue evidence="1">Leaves</tissue>
    </source>
</reference>
<reference evidence="2" key="1">
    <citation type="journal article" date="2022" name="Mol. Ecol. Resour.">
        <title>The genomes of chicory, endive, great burdock and yacon provide insights into Asteraceae palaeo-polyploidization history and plant inulin production.</title>
        <authorList>
            <person name="Fan W."/>
            <person name="Wang S."/>
            <person name="Wang H."/>
            <person name="Wang A."/>
            <person name="Jiang F."/>
            <person name="Liu H."/>
            <person name="Zhao H."/>
            <person name="Xu D."/>
            <person name="Zhang Y."/>
        </authorList>
    </citation>
    <scope>NUCLEOTIDE SEQUENCE [LARGE SCALE GENOMIC DNA]</scope>
    <source>
        <strain evidence="2">cv. Yunnan</strain>
    </source>
</reference>
<proteinExistence type="predicted"/>
<evidence type="ECO:0000313" key="2">
    <source>
        <dbReference type="Proteomes" id="UP001056120"/>
    </source>
</evidence>
<gene>
    <name evidence="1" type="ORF">L1987_50984</name>
</gene>
<dbReference type="Proteomes" id="UP001056120">
    <property type="component" value="Linkage Group LG17"/>
</dbReference>
<name>A0ACB9EQ61_9ASTR</name>
<keyword evidence="2" id="KW-1185">Reference proteome</keyword>
<accession>A0ACB9EQ61</accession>
<protein>
    <submittedName>
        <fullName evidence="1">Uncharacterized protein</fullName>
    </submittedName>
</protein>